<comment type="caution">
    <text evidence="3">The sequence shown here is derived from an EMBL/GenBank/DDBJ whole genome shotgun (WGS) entry which is preliminary data.</text>
</comment>
<evidence type="ECO:0000256" key="1">
    <source>
        <dbReference type="SAM" id="MobiDB-lite"/>
    </source>
</evidence>
<feature type="region of interest" description="Disordered" evidence="1">
    <location>
        <begin position="26"/>
        <end position="54"/>
    </location>
</feature>
<keyword evidence="4" id="KW-1185">Reference proteome</keyword>
<proteinExistence type="predicted"/>
<feature type="compositionally biased region" description="Basic residues" evidence="1">
    <location>
        <begin position="39"/>
        <end position="52"/>
    </location>
</feature>
<dbReference type="Proteomes" id="UP000634136">
    <property type="component" value="Unassembled WGS sequence"/>
</dbReference>
<protein>
    <submittedName>
        <fullName evidence="3">Ty3/gypsy retrotransposon protein</fullName>
    </submittedName>
</protein>
<accession>A0A834SZ27</accession>
<feature type="domain" description="Retrotransposon gag" evidence="2">
    <location>
        <begin position="261"/>
        <end position="350"/>
    </location>
</feature>
<dbReference type="AlphaFoldDB" id="A0A834SZ27"/>
<gene>
    <name evidence="3" type="ORF">G2W53_032893</name>
</gene>
<organism evidence="3 4">
    <name type="scientific">Senna tora</name>
    <dbReference type="NCBI Taxonomy" id="362788"/>
    <lineage>
        <taxon>Eukaryota</taxon>
        <taxon>Viridiplantae</taxon>
        <taxon>Streptophyta</taxon>
        <taxon>Embryophyta</taxon>
        <taxon>Tracheophyta</taxon>
        <taxon>Spermatophyta</taxon>
        <taxon>Magnoliopsida</taxon>
        <taxon>eudicotyledons</taxon>
        <taxon>Gunneridae</taxon>
        <taxon>Pentapetalae</taxon>
        <taxon>rosids</taxon>
        <taxon>fabids</taxon>
        <taxon>Fabales</taxon>
        <taxon>Fabaceae</taxon>
        <taxon>Caesalpinioideae</taxon>
        <taxon>Cassia clade</taxon>
        <taxon>Senna</taxon>
    </lineage>
</organism>
<feature type="compositionally biased region" description="Polar residues" evidence="1">
    <location>
        <begin position="26"/>
        <end position="36"/>
    </location>
</feature>
<evidence type="ECO:0000313" key="4">
    <source>
        <dbReference type="Proteomes" id="UP000634136"/>
    </source>
</evidence>
<dbReference type="OrthoDB" id="1434596at2759"/>
<name>A0A834SZ27_9FABA</name>
<dbReference type="Pfam" id="PF03732">
    <property type="entry name" value="Retrotrans_gag"/>
    <property type="match status" value="1"/>
</dbReference>
<feature type="region of interest" description="Disordered" evidence="1">
    <location>
        <begin position="408"/>
        <end position="449"/>
    </location>
</feature>
<feature type="compositionally biased region" description="Low complexity" evidence="1">
    <location>
        <begin position="421"/>
        <end position="435"/>
    </location>
</feature>
<reference evidence="3" key="1">
    <citation type="submission" date="2020-09" db="EMBL/GenBank/DDBJ databases">
        <title>Genome-Enabled Discovery of Anthraquinone Biosynthesis in Senna tora.</title>
        <authorList>
            <person name="Kang S.-H."/>
            <person name="Pandey R.P."/>
            <person name="Lee C.-M."/>
            <person name="Sim J.-S."/>
            <person name="Jeong J.-T."/>
            <person name="Choi B.-S."/>
            <person name="Jung M."/>
            <person name="Ginzburg D."/>
            <person name="Zhao K."/>
            <person name="Won S.Y."/>
            <person name="Oh T.-J."/>
            <person name="Yu Y."/>
            <person name="Kim N.-H."/>
            <person name="Lee O.R."/>
            <person name="Lee T.-H."/>
            <person name="Bashyal P."/>
            <person name="Kim T.-S."/>
            <person name="Lee W.-H."/>
            <person name="Kawkins C."/>
            <person name="Kim C.-K."/>
            <person name="Kim J.S."/>
            <person name="Ahn B.O."/>
            <person name="Rhee S.Y."/>
            <person name="Sohng J.K."/>
        </authorList>
    </citation>
    <scope>NUCLEOTIDE SEQUENCE</scope>
    <source>
        <tissue evidence="3">Leaf</tissue>
    </source>
</reference>
<sequence>MIKLASDVSGNHEEVSLVQSGIDDTITPSSIDTLQPTGIKKRQGRKSSKRLKSSVEDIGAQSQVQFENPFSFTKLLMDQSEGPISRTREPIIDVTSYEEFESYFVMIVTDFARGIHGPMGSSFGGGVFPYSDTMASCKELLAMVVELQKSKDVTNIQLGTIESTVQAQGEAMKGMQAVLDKMWTQFQVWSAPPDDDKSKADFTPDSKRSLVTDDGLTPGIISHRNLKIEIPRFNGEDAEGWVFSIQEFFEIYATPLEQRLKLASVHLDGPARDWYMWVKLNKTVSTYSEFLTGLLVRFGRTLYEDPKTALKKLQQENSVEDYQAQFEKLSTKVTGLFEDWLISIFVRGLKGYIQTEVILGQPRTYMDAVSLAKLHQQKQSQLQDYLKPLGSKTGTTFAGKLTSYAPPTVSPVSVKGATATSSGTKGSPSESSASSQLHKRLTAAEIKAK</sequence>
<dbReference type="EMBL" id="JAAIUW010000010">
    <property type="protein sequence ID" value="KAF7811917.1"/>
    <property type="molecule type" value="Genomic_DNA"/>
</dbReference>
<evidence type="ECO:0000259" key="2">
    <source>
        <dbReference type="Pfam" id="PF03732"/>
    </source>
</evidence>
<dbReference type="InterPro" id="IPR005162">
    <property type="entry name" value="Retrotrans_gag_dom"/>
</dbReference>
<evidence type="ECO:0000313" key="3">
    <source>
        <dbReference type="EMBL" id="KAF7811917.1"/>
    </source>
</evidence>